<dbReference type="GeneID" id="20038694"/>
<feature type="compositionally biased region" description="Low complexity" evidence="2">
    <location>
        <begin position="1196"/>
        <end position="1216"/>
    </location>
</feature>
<feature type="region of interest" description="Disordered" evidence="2">
    <location>
        <begin position="517"/>
        <end position="537"/>
    </location>
</feature>
<name>W7A3J7_9APIC</name>
<accession>W7A3J7</accession>
<keyword evidence="1" id="KW-0175">Coiled coil</keyword>
<sequence>MAQADANNLHHYSRGTITEDNADLLNQWSDNKRSSRTSLKNMRKASSCPVKLKKIDVNGEEANAVEVQAGGTTNFAAPFCAEQSNTQRRRRSTHLVEQTPEFFCDNEVGDQTAGSVRDVQMGKPDGMDASRRERQSNQGGGNAKKPVTMKLADSHVLSRLTRTLLQGIQNKVEEERKEAKREVKTKHSGEEKPKCRGRSSSAMREQNLWSAKDDLGGESPTGGLPNGAKWTTLNSGSQGIVFQRKHRPSHVSPVPMEHSVMSGKTATIATPVTPQIVPQMASQIPSQLTTQITPETEQTFYVYQTEGQIPGPCERNDPLGLTQQEGNRHSVSNKSVCFVDEGRQSSGTYVDSSQAEHVYHQESLNGRMDPYLAQEPLIVDSNGYVVGRGNDGMVGVLKRPDEMAFHFVDAGGVCSGASASCVGSVDMGDYAVQQAIASQAVDVNWSGDPHNSGDLNYGGHLQGSGHPNCGSHIQHSGHPNYGVQPDYGIEPNYSSHHHYASYDMTEAPAATAIRISTDAHPKPSPHYPPKQSCHVPPAATSAKKDFFCNSSVKNKQLQGKKQWRGDKTEILIYPDASTKGGSGLMNGPKKYPLDRREPPFLLSSRSNATMRPLSSNVFIRTKSLHRQSEGGKNKRKGSVSPLNKFSLGRQKSVPVRTHSRNATSSTPVCTQEITYSFPSQGGCIPGMVGDQRVIKAFASTLPHGTHHSGVVIGQQSNSDDIYRNQFNDDVRSYINECSPEVISRVTDVGSPLSDQINTLNCKIGRLTSRIRSLNAEKWNLSDLARLYKNECNRLREVIAKNKQVHYDPVNFRKVNYEQANEQLEEENEKLRNQMKALGKAILSSYDINGIKKILAKQIVNLNEENEKYRQEIKVLKNQKDVNREVLFNLSRGDVSTDAIDSVFMQTKNIVIEGHQTINVFYLNLKNLIDELFQRIKFLLLEKEYTPNEKLLYVTSLEELVNENFEEINHIVVKINELRKKMKEVKAHIFDTDRSNPNCSCKPSRIILEDDINHLEEELHSHSIMLKNLRKKNLALCLDSLHSQFGHDSKGDAPLGGAVRDHHRTDKHRNSNKEKSLHRREERKDSQAVRDKPPTILDKKEANLEENPGESYHNRLQEKIRVIEHQLHTLNDHINSSFRDGDKEHRREDAIPLESQFCRNRNGDAQPGCAELDGLTNEYTTKGKQKITDKRHGKGESSYTSSSARSSVSDQSASAPSENKNWLSEEEQEEDDGTASSNYEKNDILVSGSAQRGGCIGPALFTRMLLKGKHNAELVEDTKSYVSSFGEHKPKNKYNLQKIYDNLKAIRNTIKNTEDDTERNILALIESQANEIKIFGNYRQVPIRRIKLKNIVISSDLYNTKEHQKMGKYNLIFKKNWFAKRIFGTVGIIVVLDQLARYQYNIPEIRDPNLTMWPWWLEKVAAKRLEIDQGDYATDKAGKSE</sequence>
<dbReference type="EMBL" id="KI965473">
    <property type="protein sequence ID" value="EUD66225.1"/>
    <property type="molecule type" value="Genomic_DNA"/>
</dbReference>
<evidence type="ECO:0000256" key="1">
    <source>
        <dbReference type="SAM" id="Coils"/>
    </source>
</evidence>
<feature type="compositionally biased region" description="Basic and acidic residues" evidence="2">
    <location>
        <begin position="173"/>
        <end position="194"/>
    </location>
</feature>
<evidence type="ECO:0000256" key="2">
    <source>
        <dbReference type="SAM" id="MobiDB-lite"/>
    </source>
</evidence>
<dbReference type="InterPro" id="IPR058662">
    <property type="entry name" value="Myo5a/b_dom"/>
</dbReference>
<dbReference type="OrthoDB" id="378004at2759"/>
<protein>
    <recommendedName>
        <fullName evidence="3">Unconventional myosin-Va/b domain-containing protein</fullName>
    </recommendedName>
</protein>
<feature type="coiled-coil region" evidence="1">
    <location>
        <begin position="809"/>
        <end position="885"/>
    </location>
</feature>
<feature type="region of interest" description="Disordered" evidence="2">
    <location>
        <begin position="106"/>
        <end position="147"/>
    </location>
</feature>
<gene>
    <name evidence="4" type="ORF">C922_03420</name>
</gene>
<dbReference type="Proteomes" id="UP000030640">
    <property type="component" value="Unassembled WGS sequence"/>
</dbReference>
<dbReference type="VEuPathDB" id="PlasmoDB:C922_03420"/>
<evidence type="ECO:0000313" key="4">
    <source>
        <dbReference type="EMBL" id="EUD66225.1"/>
    </source>
</evidence>
<dbReference type="Pfam" id="PF25966">
    <property type="entry name" value="Myo5a"/>
    <property type="match status" value="1"/>
</dbReference>
<keyword evidence="5" id="KW-1185">Reference proteome</keyword>
<feature type="region of interest" description="Disordered" evidence="2">
    <location>
        <begin position="1047"/>
        <end position="1110"/>
    </location>
</feature>
<dbReference type="RefSeq" id="XP_008817234.1">
    <property type="nucleotide sequence ID" value="XM_008819012.1"/>
</dbReference>
<organism evidence="4 5">
    <name type="scientific">Plasmodium inui San Antonio 1</name>
    <dbReference type="NCBI Taxonomy" id="1237626"/>
    <lineage>
        <taxon>Eukaryota</taxon>
        <taxon>Sar</taxon>
        <taxon>Alveolata</taxon>
        <taxon>Apicomplexa</taxon>
        <taxon>Aconoidasida</taxon>
        <taxon>Haemosporida</taxon>
        <taxon>Plasmodiidae</taxon>
        <taxon>Plasmodium</taxon>
        <taxon>Plasmodium (Plasmodium)</taxon>
    </lineage>
</organism>
<feature type="compositionally biased region" description="Basic and acidic residues" evidence="2">
    <location>
        <begin position="125"/>
        <end position="135"/>
    </location>
</feature>
<evidence type="ECO:0000259" key="3">
    <source>
        <dbReference type="Pfam" id="PF25966"/>
    </source>
</evidence>
<proteinExistence type="predicted"/>
<feature type="compositionally biased region" description="Basic residues" evidence="2">
    <location>
        <begin position="1182"/>
        <end position="1192"/>
    </location>
</feature>
<feature type="domain" description="Unconventional myosin-Va/b" evidence="3">
    <location>
        <begin position="765"/>
        <end position="878"/>
    </location>
</feature>
<feature type="region of interest" description="Disordered" evidence="2">
    <location>
        <begin position="173"/>
        <end position="205"/>
    </location>
</feature>
<reference evidence="4 5" key="1">
    <citation type="submission" date="2013-02" db="EMBL/GenBank/DDBJ databases">
        <title>The Genome Sequence of Plasmodium inui San Antonio 1.</title>
        <authorList>
            <consortium name="The Broad Institute Genome Sequencing Platform"/>
            <consortium name="The Broad Institute Genome Sequencing Center for Infectious Disease"/>
            <person name="Neafsey D."/>
            <person name="Cheeseman I."/>
            <person name="Volkman S."/>
            <person name="Adams J."/>
            <person name="Walker B."/>
            <person name="Young S.K."/>
            <person name="Zeng Q."/>
            <person name="Gargeya S."/>
            <person name="Fitzgerald M."/>
            <person name="Haas B."/>
            <person name="Abouelleil A."/>
            <person name="Alvarado L."/>
            <person name="Arachchi H.M."/>
            <person name="Berlin A.M."/>
            <person name="Chapman S.B."/>
            <person name="Dewar J."/>
            <person name="Goldberg J."/>
            <person name="Griggs A."/>
            <person name="Gujja S."/>
            <person name="Hansen M."/>
            <person name="Howarth C."/>
            <person name="Imamovic A."/>
            <person name="Larimer J."/>
            <person name="McCowan C."/>
            <person name="Murphy C."/>
            <person name="Neiman D."/>
            <person name="Pearson M."/>
            <person name="Priest M."/>
            <person name="Roberts A."/>
            <person name="Saif S."/>
            <person name="Shea T."/>
            <person name="Sisk P."/>
            <person name="Sykes S."/>
            <person name="Wortman J."/>
            <person name="Nusbaum C."/>
            <person name="Birren B."/>
        </authorList>
    </citation>
    <scope>NUCLEOTIDE SEQUENCE [LARGE SCALE GENOMIC DNA]</scope>
    <source>
        <strain evidence="4 5">San Antonio 1</strain>
    </source>
</reference>
<feature type="region of interest" description="Disordered" evidence="2">
    <location>
        <begin position="1179"/>
        <end position="1238"/>
    </location>
</feature>
<feature type="region of interest" description="Disordered" evidence="2">
    <location>
        <begin position="621"/>
        <end position="664"/>
    </location>
</feature>
<evidence type="ECO:0000313" key="5">
    <source>
        <dbReference type="Proteomes" id="UP000030640"/>
    </source>
</evidence>
<feature type="compositionally biased region" description="Basic and acidic residues" evidence="2">
    <location>
        <begin position="1058"/>
        <end position="1102"/>
    </location>
</feature>
<feature type="compositionally biased region" description="Acidic residues" evidence="2">
    <location>
        <begin position="1223"/>
        <end position="1232"/>
    </location>
</feature>